<organism evidence="4 5">
    <name type="scientific">Epilithonimonas hungarica</name>
    <dbReference type="NCBI Taxonomy" id="454006"/>
    <lineage>
        <taxon>Bacteria</taxon>
        <taxon>Pseudomonadati</taxon>
        <taxon>Bacteroidota</taxon>
        <taxon>Flavobacteriia</taxon>
        <taxon>Flavobacteriales</taxon>
        <taxon>Weeksellaceae</taxon>
        <taxon>Chryseobacterium group</taxon>
        <taxon>Epilithonimonas</taxon>
    </lineage>
</organism>
<evidence type="ECO:0000259" key="3">
    <source>
        <dbReference type="PROSITE" id="PS50853"/>
    </source>
</evidence>
<keyword evidence="1 2" id="KW-0732">Signal</keyword>
<protein>
    <submittedName>
        <fullName evidence="4">Por secretion system C-terminal sorting domain-containing protein</fullName>
    </submittedName>
</protein>
<feature type="domain" description="Fibronectin type-III" evidence="3">
    <location>
        <begin position="189"/>
        <end position="278"/>
    </location>
</feature>
<evidence type="ECO:0000256" key="1">
    <source>
        <dbReference type="ARBA" id="ARBA00022729"/>
    </source>
</evidence>
<keyword evidence="5" id="KW-1185">Reference proteome</keyword>
<proteinExistence type="predicted"/>
<dbReference type="InterPro" id="IPR026444">
    <property type="entry name" value="Secre_tail"/>
</dbReference>
<dbReference type="OrthoDB" id="951108at2"/>
<evidence type="ECO:0000313" key="4">
    <source>
        <dbReference type="EMBL" id="SDE97936.1"/>
    </source>
</evidence>
<feature type="signal peptide" evidence="2">
    <location>
        <begin position="1"/>
        <end position="18"/>
    </location>
</feature>
<name>A0A1G7HC45_9FLAO</name>
<evidence type="ECO:0000313" key="5">
    <source>
        <dbReference type="Proteomes" id="UP000199203"/>
    </source>
</evidence>
<gene>
    <name evidence="4" type="ORF">SAMN05421825_0749</name>
</gene>
<dbReference type="NCBIfam" id="TIGR04183">
    <property type="entry name" value="Por_Secre_tail"/>
    <property type="match status" value="1"/>
</dbReference>
<dbReference type="AlphaFoldDB" id="A0A1G7HC45"/>
<dbReference type="EMBL" id="FNBH01000001">
    <property type="protein sequence ID" value="SDE97936.1"/>
    <property type="molecule type" value="Genomic_DNA"/>
</dbReference>
<dbReference type="Pfam" id="PF18962">
    <property type="entry name" value="Por_Secre_tail"/>
    <property type="match status" value="1"/>
</dbReference>
<accession>A0A1G7HC45</accession>
<dbReference type="RefSeq" id="WP_089871444.1">
    <property type="nucleotide sequence ID" value="NZ_FNBH01000001.1"/>
</dbReference>
<dbReference type="Pfam" id="PF20009">
    <property type="entry name" value="GEVED"/>
    <property type="match status" value="1"/>
</dbReference>
<feature type="chain" id="PRO_5011769783" evidence="2">
    <location>
        <begin position="19"/>
        <end position="533"/>
    </location>
</feature>
<dbReference type="InterPro" id="IPR013783">
    <property type="entry name" value="Ig-like_fold"/>
</dbReference>
<evidence type="ECO:0000256" key="2">
    <source>
        <dbReference type="SAM" id="SignalP"/>
    </source>
</evidence>
<dbReference type="STRING" id="454006.SAMN05421825_0749"/>
<dbReference type="InterPro" id="IPR045474">
    <property type="entry name" value="GEVED"/>
</dbReference>
<dbReference type="Gene3D" id="2.60.40.10">
    <property type="entry name" value="Immunoglobulins"/>
    <property type="match status" value="1"/>
</dbReference>
<dbReference type="InterPro" id="IPR003961">
    <property type="entry name" value="FN3_dom"/>
</dbReference>
<dbReference type="Proteomes" id="UP000199203">
    <property type="component" value="Unassembled WGS sequence"/>
</dbReference>
<sequence length="533" mass="55832">MKKILFSCLLALGIGVNAQYDFTEGFEEDMIGMGQFGGGGTTTTNVCSGAVAGSLTYSATVTQTGWFANLLEVGDYYGQVDNGQKIDVSFKYRKAANLTGTLYVMYAVLNESTSSWSIYTVGTGVTLTAPAVTTCGTVTATIPAGTFEPGKVYGIGTWMVRTGSTTGALYIDDLVVKQAVVTTAPACTTFTSPTNGSTISAGTVGFTWPSVEGASSYKITVGTSAGASDVVNTTVLGASTSLNVSLSPNTTYYTKIVPTNNVGDATGCQEITFTTNSNISHCGPITSTAPTAIAPIKSVTFAGVTNTSDPTATTIGSFPVHQDFTSTEFIVKDDVTTLPITVLGGTNGNAVNGWATAVFVDWNNDGDFDDAGESYFNTFATKVYTTGTTANPVTLTGNITIPGGTALGKKKMRVKYNYQPPTFTEMNTPLQTACTTMINGQVEDYTIDYQSALAVSDVNKKGISVYPNPFTDVLKISDVKGVKSISVNDISGRQVKALAATEELNLSSLKAGLYIVNLQMEDGSVKTFKAIKK</sequence>
<dbReference type="PROSITE" id="PS50853">
    <property type="entry name" value="FN3"/>
    <property type="match status" value="1"/>
</dbReference>
<reference evidence="5" key="1">
    <citation type="submission" date="2016-10" db="EMBL/GenBank/DDBJ databases">
        <authorList>
            <person name="Varghese N."/>
            <person name="Submissions S."/>
        </authorList>
    </citation>
    <scope>NUCLEOTIDE SEQUENCE [LARGE SCALE GENOMIC DNA]</scope>
    <source>
        <strain evidence="5">DSM 19684</strain>
    </source>
</reference>